<name>A0A0C9W1V4_SPHS4</name>
<dbReference type="AlphaFoldDB" id="A0A0C9W1V4"/>
<keyword evidence="2" id="KW-1185">Reference proteome</keyword>
<evidence type="ECO:0000313" key="2">
    <source>
        <dbReference type="Proteomes" id="UP000054279"/>
    </source>
</evidence>
<protein>
    <submittedName>
        <fullName evidence="1">Uncharacterized protein</fullName>
    </submittedName>
</protein>
<sequence>MSQQPSTQAGPLPDSAVDTTFTTRGVQHVQAMSLDIQIKAQQDKAFLSVFHVDLTSPHMASLPPSPWNSRPVIENKALKSELVMVSGTLNLNNISEGFLLAGQHHHCAFQMFVQEKENPIQDIKLDQDTWAMHKLFGNDGAPPPQMKGPVTLTSTNDPAGNEYIKIIQDIVDNARYWLVKVYDLVNGNDATAFLSTVEAQPLALHLTNNDRTVQYFSGVHEQDQQAAQILSNVYLQWPDRVVAAIRFNDRLISSKISDNQDAWELWAALLLMPAWYGKHCVSISQYSQIVNHQVQALFIAWLDARLKELNYYLENTPTRLTEHNCSSIDAIGNKYGSYTHSLADAPSGTAFRECMKSYWQDMCLQQDLDLKLPKECPTWFILTPNTLGAIMNHLELVEYGVIELASWICPWVWTKPNSKGQPYHLKCASGKLLDALTKVGMKEEAVNYLFDIHGPQLIPFSELVNKYLRERNISIRNLSKYAAQQR</sequence>
<dbReference type="Proteomes" id="UP000054279">
    <property type="component" value="Unassembled WGS sequence"/>
</dbReference>
<gene>
    <name evidence="1" type="ORF">M422DRAFT_251535</name>
</gene>
<proteinExistence type="predicted"/>
<dbReference type="EMBL" id="KN837114">
    <property type="protein sequence ID" value="KIJ44916.1"/>
    <property type="molecule type" value="Genomic_DNA"/>
</dbReference>
<evidence type="ECO:0000313" key="1">
    <source>
        <dbReference type="EMBL" id="KIJ44916.1"/>
    </source>
</evidence>
<accession>A0A0C9W1V4</accession>
<reference evidence="1 2" key="1">
    <citation type="submission" date="2014-06" db="EMBL/GenBank/DDBJ databases">
        <title>Evolutionary Origins and Diversification of the Mycorrhizal Mutualists.</title>
        <authorList>
            <consortium name="DOE Joint Genome Institute"/>
            <consortium name="Mycorrhizal Genomics Consortium"/>
            <person name="Kohler A."/>
            <person name="Kuo A."/>
            <person name="Nagy L.G."/>
            <person name="Floudas D."/>
            <person name="Copeland A."/>
            <person name="Barry K.W."/>
            <person name="Cichocki N."/>
            <person name="Veneault-Fourrey C."/>
            <person name="LaButti K."/>
            <person name="Lindquist E.A."/>
            <person name="Lipzen A."/>
            <person name="Lundell T."/>
            <person name="Morin E."/>
            <person name="Murat C."/>
            <person name="Riley R."/>
            <person name="Ohm R."/>
            <person name="Sun H."/>
            <person name="Tunlid A."/>
            <person name="Henrissat B."/>
            <person name="Grigoriev I.V."/>
            <person name="Hibbett D.S."/>
            <person name="Martin F."/>
        </authorList>
    </citation>
    <scope>NUCLEOTIDE SEQUENCE [LARGE SCALE GENOMIC DNA]</scope>
    <source>
        <strain evidence="1 2">SS14</strain>
    </source>
</reference>
<organism evidence="1 2">
    <name type="scientific">Sphaerobolus stellatus (strain SS14)</name>
    <dbReference type="NCBI Taxonomy" id="990650"/>
    <lineage>
        <taxon>Eukaryota</taxon>
        <taxon>Fungi</taxon>
        <taxon>Dikarya</taxon>
        <taxon>Basidiomycota</taxon>
        <taxon>Agaricomycotina</taxon>
        <taxon>Agaricomycetes</taxon>
        <taxon>Phallomycetidae</taxon>
        <taxon>Geastrales</taxon>
        <taxon>Sphaerobolaceae</taxon>
        <taxon>Sphaerobolus</taxon>
    </lineage>
</organism>
<dbReference type="HOGENOM" id="CLU_561608_0_0_1"/>